<evidence type="ECO:0000313" key="2">
    <source>
        <dbReference type="EMBL" id="RCN43164.1"/>
    </source>
</evidence>
<keyword evidence="1" id="KW-0732">Signal</keyword>
<dbReference type="PANTHER" id="PTHR36946">
    <property type="entry name" value="PROTEIN CBG13897-RELATED"/>
    <property type="match status" value="1"/>
</dbReference>
<gene>
    <name evidence="2" type="ORF">ANCCAN_10851</name>
</gene>
<proteinExistence type="predicted"/>
<dbReference type="AlphaFoldDB" id="A0A368GFJ1"/>
<organism evidence="2 3">
    <name type="scientific">Ancylostoma caninum</name>
    <name type="common">Dog hookworm</name>
    <dbReference type="NCBI Taxonomy" id="29170"/>
    <lineage>
        <taxon>Eukaryota</taxon>
        <taxon>Metazoa</taxon>
        <taxon>Ecdysozoa</taxon>
        <taxon>Nematoda</taxon>
        <taxon>Chromadorea</taxon>
        <taxon>Rhabditida</taxon>
        <taxon>Rhabditina</taxon>
        <taxon>Rhabditomorpha</taxon>
        <taxon>Strongyloidea</taxon>
        <taxon>Ancylostomatidae</taxon>
        <taxon>Ancylostomatinae</taxon>
        <taxon>Ancylostoma</taxon>
    </lineage>
</organism>
<sequence>MKELLLLFTVILLSGANAQNITNNAMKTIFKYSDPAAVDKLTTALNKDTTTAAQIKRVTSWIDKNLVKMGAKVPKGAIEGNKTAMVKYVTGFLNSRASLTKLVNKLFDAVKTVVPTAKATEMKKLLWKIDKETNNDLPKTESEFDKRVVPIIPKDKQSAVFSKLVSTKKDFLTKNPQDAKNLQWTFKGSTSSG</sequence>
<keyword evidence="3" id="KW-1185">Reference proteome</keyword>
<evidence type="ECO:0000313" key="3">
    <source>
        <dbReference type="Proteomes" id="UP000252519"/>
    </source>
</evidence>
<protein>
    <recommendedName>
        <fullName evidence="4">SXP/RAL-2 family protein Ani s 5-like cation-binding domain-containing protein</fullName>
    </recommendedName>
</protein>
<name>A0A368GFJ1_ANCCA</name>
<evidence type="ECO:0008006" key="4">
    <source>
        <dbReference type="Google" id="ProtNLM"/>
    </source>
</evidence>
<feature type="chain" id="PRO_5016859154" description="SXP/RAL-2 family protein Ani s 5-like cation-binding domain-containing protein" evidence="1">
    <location>
        <begin position="19"/>
        <end position="193"/>
    </location>
</feature>
<accession>A0A368GFJ1</accession>
<dbReference type="EMBL" id="JOJR01000167">
    <property type="protein sequence ID" value="RCN43164.1"/>
    <property type="molecule type" value="Genomic_DNA"/>
</dbReference>
<feature type="signal peptide" evidence="1">
    <location>
        <begin position="1"/>
        <end position="18"/>
    </location>
</feature>
<dbReference type="OrthoDB" id="5821715at2759"/>
<evidence type="ECO:0000256" key="1">
    <source>
        <dbReference type="SAM" id="SignalP"/>
    </source>
</evidence>
<comment type="caution">
    <text evidence="2">The sequence shown here is derived from an EMBL/GenBank/DDBJ whole genome shotgun (WGS) entry which is preliminary data.</text>
</comment>
<dbReference type="Proteomes" id="UP000252519">
    <property type="component" value="Unassembled WGS sequence"/>
</dbReference>
<reference evidence="2 3" key="1">
    <citation type="submission" date="2014-10" db="EMBL/GenBank/DDBJ databases">
        <title>Draft genome of the hookworm Ancylostoma caninum.</title>
        <authorList>
            <person name="Mitreva M."/>
        </authorList>
    </citation>
    <scope>NUCLEOTIDE SEQUENCE [LARGE SCALE GENOMIC DNA]</scope>
    <source>
        <strain evidence="2 3">Baltimore</strain>
    </source>
</reference>